<dbReference type="RefSeq" id="XP_003756248.1">
    <property type="nucleotide sequence ID" value="XM_003756200.3"/>
</dbReference>
<reference evidence="4" key="2">
    <citation type="submission" date="2025-08" db="UniProtKB">
        <authorList>
            <consortium name="Ensembl"/>
        </authorList>
    </citation>
    <scope>IDENTIFICATION</scope>
</reference>
<dbReference type="CDD" id="cd12242">
    <property type="entry name" value="RRM_SLIRP"/>
    <property type="match status" value="1"/>
</dbReference>
<dbReference type="Pfam" id="PF00076">
    <property type="entry name" value="RRM_1"/>
    <property type="match status" value="1"/>
</dbReference>
<dbReference type="AlphaFoldDB" id="A0A7N4PNG8"/>
<dbReference type="KEGG" id="shr:100918842"/>
<evidence type="ECO:0000313" key="4">
    <source>
        <dbReference type="Ensembl" id="ENSSHAP00000041145.1"/>
    </source>
</evidence>
<organism evidence="4 5">
    <name type="scientific">Sarcophilus harrisii</name>
    <name type="common">Tasmanian devil</name>
    <name type="synonym">Sarcophilus laniarius</name>
    <dbReference type="NCBI Taxonomy" id="9305"/>
    <lineage>
        <taxon>Eukaryota</taxon>
        <taxon>Metazoa</taxon>
        <taxon>Chordata</taxon>
        <taxon>Craniata</taxon>
        <taxon>Vertebrata</taxon>
        <taxon>Euteleostomi</taxon>
        <taxon>Mammalia</taxon>
        <taxon>Metatheria</taxon>
        <taxon>Dasyuromorphia</taxon>
        <taxon>Dasyuridae</taxon>
        <taxon>Sarcophilus</taxon>
    </lineage>
</organism>
<dbReference type="GO" id="GO:1905638">
    <property type="term" value="P:negative regulation of mitochondrial mRNA catabolic process"/>
    <property type="evidence" value="ECO:0007669"/>
    <property type="project" value="Ensembl"/>
</dbReference>
<protein>
    <submittedName>
        <fullName evidence="4">SRA stem-loop interacting RNA binding protein</fullName>
    </submittedName>
</protein>
<dbReference type="Gene3D" id="3.30.70.330">
    <property type="match status" value="1"/>
</dbReference>
<dbReference type="CTD" id="81892"/>
<dbReference type="Proteomes" id="UP000007648">
    <property type="component" value="Unassembled WGS sequence"/>
</dbReference>
<keyword evidence="5" id="KW-1185">Reference proteome</keyword>
<reference evidence="4" key="3">
    <citation type="submission" date="2025-09" db="UniProtKB">
        <authorList>
            <consortium name="Ensembl"/>
        </authorList>
    </citation>
    <scope>IDENTIFICATION</scope>
</reference>
<dbReference type="InParanoid" id="A0A7N4PNG8"/>
<dbReference type="GeneID" id="100918842"/>
<dbReference type="GO" id="GO:0003729">
    <property type="term" value="F:mRNA binding"/>
    <property type="evidence" value="ECO:0007669"/>
    <property type="project" value="Ensembl"/>
</dbReference>
<sequence length="103" mass="11964">MAAATYLRSAFTGRSLATVFVSRIPWTAASKEIKEHFSQFGNVKRCFLPFEKDTGFHKGHCWVGFSSEEELQRVLQQENHFIDGVNVIVQRQRRDMKEENNLE</sequence>
<keyword evidence="1 2" id="KW-0694">RNA-binding</keyword>
<dbReference type="PANTHER" id="PTHR11176">
    <property type="entry name" value="BOULE-RELATED"/>
    <property type="match status" value="1"/>
</dbReference>
<dbReference type="FunCoup" id="A0A7N4PNG8">
    <property type="interactions" value="1795"/>
</dbReference>
<reference evidence="4 5" key="1">
    <citation type="journal article" date="2011" name="Proc. Natl. Acad. Sci. U.S.A.">
        <title>Genetic diversity and population structure of the endangered marsupial Sarcophilus harrisii (Tasmanian devil).</title>
        <authorList>
            <person name="Miller W."/>
            <person name="Hayes V.M."/>
            <person name="Ratan A."/>
            <person name="Petersen D.C."/>
            <person name="Wittekindt N.E."/>
            <person name="Miller J."/>
            <person name="Walenz B."/>
            <person name="Knight J."/>
            <person name="Qi J."/>
            <person name="Zhao F."/>
            <person name="Wang Q."/>
            <person name="Bedoya-Reina O.C."/>
            <person name="Katiyar N."/>
            <person name="Tomsho L.P."/>
            <person name="Kasson L.M."/>
            <person name="Hardie R.A."/>
            <person name="Woodbridge P."/>
            <person name="Tindall E.A."/>
            <person name="Bertelsen M.F."/>
            <person name="Dixon D."/>
            <person name="Pyecroft S."/>
            <person name="Helgen K.M."/>
            <person name="Lesk A.M."/>
            <person name="Pringle T.H."/>
            <person name="Patterson N."/>
            <person name="Zhang Y."/>
            <person name="Kreiss A."/>
            <person name="Woods G.M."/>
            <person name="Jones M.E."/>
            <person name="Schuster S.C."/>
        </authorList>
    </citation>
    <scope>NUCLEOTIDE SEQUENCE [LARGE SCALE GENOMIC DNA]</scope>
</reference>
<dbReference type="GO" id="GO:0005759">
    <property type="term" value="C:mitochondrial matrix"/>
    <property type="evidence" value="ECO:0007669"/>
    <property type="project" value="Ensembl"/>
</dbReference>
<dbReference type="InterPro" id="IPR035979">
    <property type="entry name" value="RBD_domain_sf"/>
</dbReference>
<dbReference type="Ensembl" id="ENSSHAT00000047589.1">
    <property type="protein sequence ID" value="ENSSHAP00000041145.1"/>
    <property type="gene ID" value="ENSSHAG00000021187.1"/>
</dbReference>
<dbReference type="OrthoDB" id="6159137at2759"/>
<accession>A0A7N4PNG8</accession>
<dbReference type="SMART" id="SM00360">
    <property type="entry name" value="RRM"/>
    <property type="match status" value="1"/>
</dbReference>
<dbReference type="GeneTree" id="ENSGT00390000008624"/>
<dbReference type="InterPro" id="IPR034152">
    <property type="entry name" value="SLIRP_RRM"/>
</dbReference>
<evidence type="ECO:0000313" key="5">
    <source>
        <dbReference type="Proteomes" id="UP000007648"/>
    </source>
</evidence>
<evidence type="ECO:0000256" key="1">
    <source>
        <dbReference type="ARBA" id="ARBA00022884"/>
    </source>
</evidence>
<dbReference type="SUPFAM" id="SSF54928">
    <property type="entry name" value="RNA-binding domain, RBD"/>
    <property type="match status" value="1"/>
</dbReference>
<name>A0A7N4PNG8_SARHA</name>
<dbReference type="InterPro" id="IPR012677">
    <property type="entry name" value="Nucleotide-bd_a/b_plait_sf"/>
</dbReference>
<dbReference type="FunFam" id="3.30.70.330:FF:000494">
    <property type="entry name" value="28 kDa ribonucleoprotein, chloroplastic"/>
    <property type="match status" value="1"/>
</dbReference>
<dbReference type="InterPro" id="IPR000504">
    <property type="entry name" value="RRM_dom"/>
</dbReference>
<feature type="domain" description="RRM" evidence="3">
    <location>
        <begin position="17"/>
        <end position="94"/>
    </location>
</feature>
<gene>
    <name evidence="4" type="primary">SLIRP</name>
</gene>
<proteinExistence type="predicted"/>
<dbReference type="GO" id="GO:0097222">
    <property type="term" value="P:mitochondrial mRNA polyadenylation"/>
    <property type="evidence" value="ECO:0007669"/>
    <property type="project" value="Ensembl"/>
</dbReference>
<evidence type="ECO:0000256" key="2">
    <source>
        <dbReference type="PROSITE-ProRule" id="PRU00176"/>
    </source>
</evidence>
<dbReference type="PANTHER" id="PTHR11176:SF61">
    <property type="entry name" value="SRA STEM-LOOP INTERACTING RNA BINDING PROTEIN"/>
    <property type="match status" value="1"/>
</dbReference>
<dbReference type="PROSITE" id="PS50102">
    <property type="entry name" value="RRM"/>
    <property type="match status" value="1"/>
</dbReference>
<evidence type="ECO:0000259" key="3">
    <source>
        <dbReference type="PROSITE" id="PS50102"/>
    </source>
</evidence>